<reference evidence="1" key="1">
    <citation type="submission" date="2021-05" db="EMBL/GenBank/DDBJ databases">
        <authorList>
            <person name="Alioto T."/>
            <person name="Alioto T."/>
            <person name="Gomez Garrido J."/>
        </authorList>
    </citation>
    <scope>NUCLEOTIDE SEQUENCE</scope>
</reference>
<accession>A0A8D8ZIL2</accession>
<organism evidence="1">
    <name type="scientific">Cacopsylla melanoneura</name>
    <dbReference type="NCBI Taxonomy" id="428564"/>
    <lineage>
        <taxon>Eukaryota</taxon>
        <taxon>Metazoa</taxon>
        <taxon>Ecdysozoa</taxon>
        <taxon>Arthropoda</taxon>
        <taxon>Hexapoda</taxon>
        <taxon>Insecta</taxon>
        <taxon>Pterygota</taxon>
        <taxon>Neoptera</taxon>
        <taxon>Paraneoptera</taxon>
        <taxon>Hemiptera</taxon>
        <taxon>Sternorrhyncha</taxon>
        <taxon>Psylloidea</taxon>
        <taxon>Psyllidae</taxon>
        <taxon>Psyllinae</taxon>
        <taxon>Cacopsylla</taxon>
    </lineage>
</organism>
<dbReference type="EMBL" id="HBUF01518637">
    <property type="protein sequence ID" value="CAG6748354.1"/>
    <property type="molecule type" value="Transcribed_RNA"/>
</dbReference>
<name>A0A8D8ZIL2_9HEMI</name>
<dbReference type="AlphaFoldDB" id="A0A8D8ZIL2"/>
<protein>
    <submittedName>
        <fullName evidence="1">Uncharacterized protein</fullName>
    </submittedName>
</protein>
<proteinExistence type="predicted"/>
<evidence type="ECO:0000313" key="1">
    <source>
        <dbReference type="EMBL" id="CAG6748355.1"/>
    </source>
</evidence>
<sequence>MENMTELKIFIYLLNKVKFHHVRNWARPNHTRRITTLNLHPNNLSQILSSPHVPCLVNQQLSNLLQQAQTFFTNYTKRFNSKPHKLIVLLQHRVLLMFLSTSILSTQTGLSHRIRQV</sequence>
<dbReference type="EMBL" id="HBUF01518638">
    <property type="protein sequence ID" value="CAG6748355.1"/>
    <property type="molecule type" value="Transcribed_RNA"/>
</dbReference>